<dbReference type="EMBL" id="QGKM01000019">
    <property type="protein sequence ID" value="PWQ98074.1"/>
    <property type="molecule type" value="Genomic_DNA"/>
</dbReference>
<dbReference type="Proteomes" id="UP000245539">
    <property type="component" value="Unassembled WGS sequence"/>
</dbReference>
<dbReference type="SUPFAM" id="SSF46689">
    <property type="entry name" value="Homeodomain-like"/>
    <property type="match status" value="1"/>
</dbReference>
<reference evidence="3 4" key="1">
    <citation type="submission" date="2018-05" db="EMBL/GenBank/DDBJ databases">
        <title>Leucothrix arctica sp. nov., isolated from Arctic seawater.</title>
        <authorList>
            <person name="Choi A."/>
            <person name="Baek K."/>
        </authorList>
    </citation>
    <scope>NUCLEOTIDE SEQUENCE [LARGE SCALE GENOMIC DNA]</scope>
    <source>
        <strain evidence="3 4">JCM 18388</strain>
    </source>
</reference>
<evidence type="ECO:0000313" key="4">
    <source>
        <dbReference type="Proteomes" id="UP000245539"/>
    </source>
</evidence>
<dbReference type="InterPro" id="IPR036397">
    <property type="entry name" value="RNaseH_sf"/>
</dbReference>
<dbReference type="InterPro" id="IPR047655">
    <property type="entry name" value="Transpos_IS630-like"/>
</dbReference>
<dbReference type="NCBIfam" id="NF033545">
    <property type="entry name" value="transpos_IS630"/>
    <property type="match status" value="1"/>
</dbReference>
<dbReference type="PANTHER" id="PTHR46564:SF1">
    <property type="entry name" value="TRANSPOSASE"/>
    <property type="match status" value="1"/>
</dbReference>
<dbReference type="PANTHER" id="PTHR46564">
    <property type="entry name" value="TRANSPOSASE"/>
    <property type="match status" value="1"/>
</dbReference>
<evidence type="ECO:0000313" key="3">
    <source>
        <dbReference type="EMBL" id="PWQ98074.1"/>
    </source>
</evidence>
<dbReference type="Gene3D" id="3.30.420.10">
    <property type="entry name" value="Ribonuclease H-like superfamily/Ribonuclease H"/>
    <property type="match status" value="1"/>
</dbReference>
<dbReference type="Pfam" id="PF13592">
    <property type="entry name" value="HTH_33"/>
    <property type="match status" value="1"/>
</dbReference>
<feature type="domain" description="Tc1-like transposase DDE" evidence="1">
    <location>
        <begin position="172"/>
        <end position="313"/>
    </location>
</feature>
<proteinExistence type="predicted"/>
<dbReference type="RefSeq" id="WP_109837333.1">
    <property type="nucleotide sequence ID" value="NZ_QGKM01000019.1"/>
</dbReference>
<dbReference type="InterPro" id="IPR009057">
    <property type="entry name" value="Homeodomain-like_sf"/>
</dbReference>
<organism evidence="3 4">
    <name type="scientific">Leucothrix pacifica</name>
    <dbReference type="NCBI Taxonomy" id="1247513"/>
    <lineage>
        <taxon>Bacteria</taxon>
        <taxon>Pseudomonadati</taxon>
        <taxon>Pseudomonadota</taxon>
        <taxon>Gammaproteobacteria</taxon>
        <taxon>Thiotrichales</taxon>
        <taxon>Thiotrichaceae</taxon>
        <taxon>Leucothrix</taxon>
    </lineage>
</organism>
<dbReference type="InterPro" id="IPR025959">
    <property type="entry name" value="Winged_HTH_dom"/>
</dbReference>
<feature type="domain" description="Winged helix-turn helix" evidence="2">
    <location>
        <begin position="99"/>
        <end position="157"/>
    </location>
</feature>
<sequence length="352" mass="41498">MENVDLRSLTPEARAELKRVAIRRYRSGKNKSAISRELGLRRGTVTRWILAYEQTGKPNYQERQRGRLAGQGRTLTEAQEDRLQKAIIDHTPDQLKLAFALWSADAVRKLIYQYYQIDMPIRTVRSYLSRWGFTPQRPVKKAYEQQPKAVQTWLDESYPDIKQRALKEGAEIHWGDEAGVSSQEHYPRGYAPKGKTPVLTLSYSQRERVNMISSITNQGKMRFMIYEEKFTSQVFIRFMKQLTKNADKKIFLILDNLRVHHSKPVKAWLEEHNEKIQLFFLPSYSPELNPDEYLNCDLKAKIKTDKPTRKKGEMKTKMLKHLKSIQAQPERIKSYFEHLCTRQFRNPRLKNH</sequence>
<evidence type="ECO:0000259" key="1">
    <source>
        <dbReference type="Pfam" id="PF13358"/>
    </source>
</evidence>
<comment type="caution">
    <text evidence="3">The sequence shown here is derived from an EMBL/GenBank/DDBJ whole genome shotgun (WGS) entry which is preliminary data.</text>
</comment>
<dbReference type="GO" id="GO:0003676">
    <property type="term" value="F:nucleic acid binding"/>
    <property type="evidence" value="ECO:0007669"/>
    <property type="project" value="InterPro"/>
</dbReference>
<dbReference type="Pfam" id="PF13358">
    <property type="entry name" value="DDE_3"/>
    <property type="match status" value="1"/>
</dbReference>
<name>A0A317CHN7_9GAMM</name>
<dbReference type="InterPro" id="IPR038717">
    <property type="entry name" value="Tc1-like_DDE_dom"/>
</dbReference>
<protein>
    <submittedName>
        <fullName evidence="3">IS630 family transposase</fullName>
    </submittedName>
</protein>
<evidence type="ECO:0000259" key="2">
    <source>
        <dbReference type="Pfam" id="PF13592"/>
    </source>
</evidence>
<gene>
    <name evidence="3" type="ORF">DKW60_09055</name>
</gene>
<dbReference type="OrthoDB" id="5639505at2"/>
<dbReference type="AlphaFoldDB" id="A0A317CHN7"/>
<keyword evidence="4" id="KW-1185">Reference proteome</keyword>
<feature type="non-terminal residue" evidence="3">
    <location>
        <position position="352"/>
    </location>
</feature>
<accession>A0A317CHN7</accession>